<evidence type="ECO:0000256" key="9">
    <source>
        <dbReference type="ARBA" id="ARBA00022993"/>
    </source>
</evidence>
<dbReference type="SUPFAM" id="SSF52374">
    <property type="entry name" value="Nucleotidylyl transferase"/>
    <property type="match status" value="1"/>
</dbReference>
<dbReference type="PANTHER" id="PTHR21342">
    <property type="entry name" value="PHOSPHOPANTETHEINE ADENYLYLTRANSFERASE"/>
    <property type="match status" value="1"/>
</dbReference>
<dbReference type="EMBL" id="CAADRM010000154">
    <property type="protein sequence ID" value="VFU18593.1"/>
    <property type="molecule type" value="Genomic_DNA"/>
</dbReference>
<keyword evidence="6" id="KW-0547">Nucleotide-binding</keyword>
<evidence type="ECO:0000313" key="12">
    <source>
        <dbReference type="EMBL" id="VFU18593.1"/>
    </source>
</evidence>
<gene>
    <name evidence="12" type="primary">coaD</name>
    <name evidence="12" type="ORF">SCFA_860014</name>
</gene>
<keyword evidence="9" id="KW-0173">Coenzyme A biosynthesis</keyword>
<name>A0A485M5Q1_9ZZZZ</name>
<dbReference type="PRINTS" id="PR01020">
    <property type="entry name" value="LPSBIOSNTHSS"/>
</dbReference>
<dbReference type="InterPro" id="IPR004821">
    <property type="entry name" value="Cyt_trans-like"/>
</dbReference>
<evidence type="ECO:0000256" key="2">
    <source>
        <dbReference type="ARBA" id="ARBA00013868"/>
    </source>
</evidence>
<keyword evidence="3" id="KW-0963">Cytoplasm</keyword>
<evidence type="ECO:0000256" key="4">
    <source>
        <dbReference type="ARBA" id="ARBA00022679"/>
    </source>
</evidence>
<comment type="catalytic activity">
    <reaction evidence="10">
        <text>(R)-4'-phosphopantetheine + ATP + H(+) = 3'-dephospho-CoA + diphosphate</text>
        <dbReference type="Rhea" id="RHEA:19801"/>
        <dbReference type="ChEBI" id="CHEBI:15378"/>
        <dbReference type="ChEBI" id="CHEBI:30616"/>
        <dbReference type="ChEBI" id="CHEBI:33019"/>
        <dbReference type="ChEBI" id="CHEBI:57328"/>
        <dbReference type="ChEBI" id="CHEBI:61723"/>
        <dbReference type="EC" id="2.7.7.3"/>
    </reaction>
</comment>
<dbReference type="NCBIfam" id="TIGR01510">
    <property type="entry name" value="coaD_prev_kdtB"/>
    <property type="match status" value="1"/>
</dbReference>
<dbReference type="EC" id="2.7.7.3" evidence="1"/>
<evidence type="ECO:0000256" key="1">
    <source>
        <dbReference type="ARBA" id="ARBA00012392"/>
    </source>
</evidence>
<dbReference type="InterPro" id="IPR014729">
    <property type="entry name" value="Rossmann-like_a/b/a_fold"/>
</dbReference>
<reference evidence="12" key="1">
    <citation type="submission" date="2019-03" db="EMBL/GenBank/DDBJ databases">
        <authorList>
            <person name="Hao L."/>
        </authorList>
    </citation>
    <scope>NUCLEOTIDE SEQUENCE</scope>
</reference>
<feature type="domain" description="Cytidyltransferase-like" evidence="11">
    <location>
        <begin position="7"/>
        <end position="135"/>
    </location>
</feature>
<evidence type="ECO:0000256" key="5">
    <source>
        <dbReference type="ARBA" id="ARBA00022695"/>
    </source>
</evidence>
<evidence type="ECO:0000256" key="8">
    <source>
        <dbReference type="ARBA" id="ARBA00022842"/>
    </source>
</evidence>
<keyword evidence="4 12" id="KW-0808">Transferase</keyword>
<keyword evidence="8" id="KW-0460">Magnesium</keyword>
<dbReference type="PANTHER" id="PTHR21342:SF1">
    <property type="entry name" value="PHOSPHOPANTETHEINE ADENYLYLTRANSFERASE"/>
    <property type="match status" value="1"/>
</dbReference>
<organism evidence="12">
    <name type="scientific">anaerobic digester metagenome</name>
    <dbReference type="NCBI Taxonomy" id="1263854"/>
    <lineage>
        <taxon>unclassified sequences</taxon>
        <taxon>metagenomes</taxon>
        <taxon>ecological metagenomes</taxon>
    </lineage>
</organism>
<keyword evidence="7" id="KW-0067">ATP-binding</keyword>
<evidence type="ECO:0000256" key="10">
    <source>
        <dbReference type="ARBA" id="ARBA00029346"/>
    </source>
</evidence>
<keyword evidence="5 12" id="KW-0548">Nucleotidyltransferase</keyword>
<dbReference type="GO" id="GO:0015937">
    <property type="term" value="P:coenzyme A biosynthetic process"/>
    <property type="evidence" value="ECO:0007669"/>
    <property type="project" value="UniProtKB-KW"/>
</dbReference>
<dbReference type="GO" id="GO:0004595">
    <property type="term" value="F:pantetheine-phosphate adenylyltransferase activity"/>
    <property type="evidence" value="ECO:0007669"/>
    <property type="project" value="UniProtKB-EC"/>
</dbReference>
<dbReference type="HAMAP" id="MF_00151">
    <property type="entry name" value="PPAT_bact"/>
    <property type="match status" value="1"/>
</dbReference>
<dbReference type="CDD" id="cd02163">
    <property type="entry name" value="PPAT"/>
    <property type="match status" value="1"/>
</dbReference>
<dbReference type="Gene3D" id="3.40.50.620">
    <property type="entry name" value="HUPs"/>
    <property type="match status" value="1"/>
</dbReference>
<dbReference type="AlphaFoldDB" id="A0A485M5Q1"/>
<proteinExistence type="inferred from homology"/>
<dbReference type="Pfam" id="PF01467">
    <property type="entry name" value="CTP_transf_like"/>
    <property type="match status" value="1"/>
</dbReference>
<evidence type="ECO:0000256" key="6">
    <source>
        <dbReference type="ARBA" id="ARBA00022741"/>
    </source>
</evidence>
<evidence type="ECO:0000259" key="11">
    <source>
        <dbReference type="Pfam" id="PF01467"/>
    </source>
</evidence>
<dbReference type="InterPro" id="IPR001980">
    <property type="entry name" value="PPAT"/>
</dbReference>
<dbReference type="GO" id="GO:0005524">
    <property type="term" value="F:ATP binding"/>
    <property type="evidence" value="ECO:0007669"/>
    <property type="project" value="UniProtKB-KW"/>
</dbReference>
<accession>A0A485M5Q1</accession>
<evidence type="ECO:0000256" key="7">
    <source>
        <dbReference type="ARBA" id="ARBA00022840"/>
    </source>
</evidence>
<protein>
    <recommendedName>
        <fullName evidence="2">Phosphopantetheine adenylyltransferase</fullName>
        <ecNumber evidence="1">2.7.7.3</ecNumber>
    </recommendedName>
</protein>
<dbReference type="NCBIfam" id="TIGR00125">
    <property type="entry name" value="cyt_tran_rel"/>
    <property type="match status" value="1"/>
</dbReference>
<sequence>MTKRVAVCPGSFDPITNGHLDIVYRGLCVFDKVIIAVGHNPLKKDLFTTEEKLEMIRESVGDDPRIGVDVFEGLLVDYLQTVGACAILRGLRVVSDFEMELQLALMNRRLCSKVETFFLMTDYNNLFVSSTIVKATAAAGGSVEGLVPEPALDKLREKFPKMTT</sequence>
<evidence type="ECO:0000256" key="3">
    <source>
        <dbReference type="ARBA" id="ARBA00022490"/>
    </source>
</evidence>